<dbReference type="NCBIfam" id="TIGR00730">
    <property type="entry name" value="Rossman fold protein, TIGR00730 family"/>
    <property type="match status" value="1"/>
</dbReference>
<evidence type="ECO:0000256" key="2">
    <source>
        <dbReference type="RuleBase" id="RU363015"/>
    </source>
</evidence>
<dbReference type="InterPro" id="IPR005269">
    <property type="entry name" value="LOG"/>
</dbReference>
<dbReference type="AlphaFoldDB" id="A0A377L1E7"/>
<accession>A0A377L1E7</accession>
<protein>
    <recommendedName>
        <fullName evidence="2">Cytokinin riboside 5'-monophosphate phosphoribohydrolase</fullName>
        <ecNumber evidence="2">3.2.2.n1</ecNumber>
    </recommendedName>
</protein>
<dbReference type="EC" id="3.2.2.n1" evidence="2"/>
<evidence type="ECO:0000313" key="3">
    <source>
        <dbReference type="EMBL" id="PEH44052.1"/>
    </source>
</evidence>
<dbReference type="EMBL" id="PDEB01000004">
    <property type="protein sequence ID" value="PEH44052.1"/>
    <property type="molecule type" value="Genomic_DNA"/>
</dbReference>
<dbReference type="GO" id="GO:0016799">
    <property type="term" value="F:hydrolase activity, hydrolyzing N-glycosyl compounds"/>
    <property type="evidence" value="ECO:0007669"/>
    <property type="project" value="TreeGrafter"/>
</dbReference>
<comment type="caution">
    <text evidence="3">The sequence shown here is derived from an EMBL/GenBank/DDBJ whole genome shotgun (WGS) entry which is preliminary data.</text>
</comment>
<comment type="similarity">
    <text evidence="1 2">Belongs to the LOG family.</text>
</comment>
<proteinExistence type="inferred from homology"/>
<sequence>MKLTVFCGSRFGNKESYKFIAQMLGKYMAQENIELVYGGSDSGIMGIFSQTVLENNGKVTGIYPTGLFELETPKEEVTTFIPTDSIDERKVLLFEKGDAVLIFPGGLGTLEEFSQLLSWIAIGLTPDKPIGILDIGGYYSGLQTLLETFAKEGFMDAKWLNRIFFSNNPLKLVDLLREETTGLSTLLKEAK</sequence>
<dbReference type="Pfam" id="PF03641">
    <property type="entry name" value="Lysine_decarbox"/>
    <property type="match status" value="1"/>
</dbReference>
<evidence type="ECO:0000313" key="4">
    <source>
        <dbReference type="Proteomes" id="UP000220669"/>
    </source>
</evidence>
<dbReference type="GO" id="GO:0009691">
    <property type="term" value="P:cytokinin biosynthetic process"/>
    <property type="evidence" value="ECO:0007669"/>
    <property type="project" value="UniProtKB-UniRule"/>
</dbReference>
<dbReference type="PANTHER" id="PTHR31223:SF70">
    <property type="entry name" value="LOG FAMILY PROTEIN YJL055W"/>
    <property type="match status" value="1"/>
</dbReference>
<gene>
    <name evidence="3" type="ORF">CRM96_03050</name>
</gene>
<dbReference type="RefSeq" id="WP_005877211.1">
    <property type="nucleotide sequence ID" value="NZ_CABGIQ010000010.1"/>
</dbReference>
<name>A0A377L1E7_9ENTE</name>
<dbReference type="Proteomes" id="UP000220669">
    <property type="component" value="Unassembled WGS sequence"/>
</dbReference>
<dbReference type="SUPFAM" id="SSF102405">
    <property type="entry name" value="MCP/YpsA-like"/>
    <property type="match status" value="1"/>
</dbReference>
<dbReference type="KEGG" id="edu:LIU_04560"/>
<dbReference type="GO" id="GO:0005829">
    <property type="term" value="C:cytosol"/>
    <property type="evidence" value="ECO:0007669"/>
    <property type="project" value="TreeGrafter"/>
</dbReference>
<dbReference type="PANTHER" id="PTHR31223">
    <property type="entry name" value="LOG FAMILY PROTEIN YJL055W"/>
    <property type="match status" value="1"/>
</dbReference>
<keyword evidence="2" id="KW-0203">Cytokinin biosynthesis</keyword>
<reference evidence="3 4" key="1">
    <citation type="submission" date="2017-09" db="EMBL/GenBank/DDBJ databases">
        <title>FDA dAtabase for Regulatory Grade micrObial Sequences (FDA-ARGOS): Supporting development and validation of Infectious Disease Dx tests.</title>
        <authorList>
            <person name="Minogue T."/>
            <person name="Wolcott M."/>
            <person name="Wasieloski L."/>
            <person name="Aguilar W."/>
            <person name="Moore D."/>
            <person name="Tallon L.J."/>
            <person name="Sadzewicz L."/>
            <person name="Ott S."/>
            <person name="Zhao X."/>
            <person name="Nagaraj S."/>
            <person name="Vavikolanu K."/>
            <person name="Aluvathingal J."/>
            <person name="Nadendla S."/>
            <person name="Sichtig H."/>
        </authorList>
    </citation>
    <scope>NUCLEOTIDE SEQUENCE [LARGE SCALE GENOMIC DNA]</scope>
    <source>
        <strain evidence="3 4">FDAARGOS_396</strain>
    </source>
</reference>
<dbReference type="Gene3D" id="3.40.50.450">
    <property type="match status" value="1"/>
</dbReference>
<organism evidence="3 4">
    <name type="scientific">Enterococcus durans</name>
    <dbReference type="NCBI Taxonomy" id="53345"/>
    <lineage>
        <taxon>Bacteria</taxon>
        <taxon>Bacillati</taxon>
        <taxon>Bacillota</taxon>
        <taxon>Bacilli</taxon>
        <taxon>Lactobacillales</taxon>
        <taxon>Enterococcaceae</taxon>
        <taxon>Enterococcus</taxon>
    </lineage>
</organism>
<evidence type="ECO:0000256" key="1">
    <source>
        <dbReference type="ARBA" id="ARBA00006763"/>
    </source>
</evidence>
<keyword evidence="2" id="KW-0378">Hydrolase</keyword>
<dbReference type="InterPro" id="IPR031100">
    <property type="entry name" value="LOG_fam"/>
</dbReference>
<dbReference type="OrthoDB" id="9801098at2"/>